<dbReference type="PROSITE" id="PS51352">
    <property type="entry name" value="THIOREDOXIN_2"/>
    <property type="match status" value="2"/>
</dbReference>
<dbReference type="CDD" id="cd02966">
    <property type="entry name" value="TlpA_like_family"/>
    <property type="match status" value="1"/>
</dbReference>
<name>A0A8J2UFQ1_9BACT</name>
<keyword evidence="3" id="KW-0676">Redox-active center</keyword>
<dbReference type="RefSeq" id="WP_188934751.1">
    <property type="nucleotide sequence ID" value="NZ_BMJC01000004.1"/>
</dbReference>
<dbReference type="InterPro" id="IPR013740">
    <property type="entry name" value="Redoxin"/>
</dbReference>
<evidence type="ECO:0000313" key="6">
    <source>
        <dbReference type="EMBL" id="GGB11328.1"/>
    </source>
</evidence>
<evidence type="ECO:0000313" key="7">
    <source>
        <dbReference type="Proteomes" id="UP000607559"/>
    </source>
</evidence>
<organism evidence="6 7">
    <name type="scientific">Puia dinghuensis</name>
    <dbReference type="NCBI Taxonomy" id="1792502"/>
    <lineage>
        <taxon>Bacteria</taxon>
        <taxon>Pseudomonadati</taxon>
        <taxon>Bacteroidota</taxon>
        <taxon>Chitinophagia</taxon>
        <taxon>Chitinophagales</taxon>
        <taxon>Chitinophagaceae</taxon>
        <taxon>Puia</taxon>
    </lineage>
</organism>
<dbReference type="GO" id="GO:0017004">
    <property type="term" value="P:cytochrome complex assembly"/>
    <property type="evidence" value="ECO:0007669"/>
    <property type="project" value="UniProtKB-KW"/>
</dbReference>
<dbReference type="InterPro" id="IPR013766">
    <property type="entry name" value="Thioredoxin_domain"/>
</dbReference>
<dbReference type="AlphaFoldDB" id="A0A8J2UFQ1"/>
<dbReference type="Pfam" id="PF08534">
    <property type="entry name" value="Redoxin"/>
    <property type="match status" value="2"/>
</dbReference>
<comment type="subcellular location">
    <subcellularLocation>
        <location evidence="1">Cell envelope</location>
    </subcellularLocation>
</comment>
<dbReference type="CDD" id="cd02969">
    <property type="entry name" value="PRX_like1"/>
    <property type="match status" value="1"/>
</dbReference>
<reference evidence="6" key="2">
    <citation type="submission" date="2020-09" db="EMBL/GenBank/DDBJ databases">
        <authorList>
            <person name="Sun Q."/>
            <person name="Zhou Y."/>
        </authorList>
    </citation>
    <scope>NUCLEOTIDE SEQUENCE</scope>
    <source>
        <strain evidence="6">CGMCC 1.15448</strain>
    </source>
</reference>
<comment type="caution">
    <text evidence="6">The sequence shown here is derived from an EMBL/GenBank/DDBJ whole genome shotgun (WGS) entry which is preliminary data.</text>
</comment>
<accession>A0A8J2UFQ1</accession>
<dbReference type="GO" id="GO:0030313">
    <property type="term" value="C:cell envelope"/>
    <property type="evidence" value="ECO:0007669"/>
    <property type="project" value="UniProtKB-SubCell"/>
</dbReference>
<evidence type="ECO:0000259" key="5">
    <source>
        <dbReference type="PROSITE" id="PS51352"/>
    </source>
</evidence>
<dbReference type="Proteomes" id="UP000607559">
    <property type="component" value="Unassembled WGS sequence"/>
</dbReference>
<gene>
    <name evidence="6" type="ORF">GCM10011511_38650</name>
</gene>
<dbReference type="PROSITE" id="PS51257">
    <property type="entry name" value="PROKAR_LIPOPROTEIN"/>
    <property type="match status" value="1"/>
</dbReference>
<feature type="domain" description="Thioredoxin" evidence="5">
    <location>
        <begin position="226"/>
        <end position="374"/>
    </location>
</feature>
<dbReference type="PANTHER" id="PTHR43640:SF1">
    <property type="entry name" value="THIOREDOXIN-DEPENDENT PEROXIREDOXIN"/>
    <property type="match status" value="1"/>
</dbReference>
<dbReference type="GO" id="GO:0016491">
    <property type="term" value="F:oxidoreductase activity"/>
    <property type="evidence" value="ECO:0007669"/>
    <property type="project" value="InterPro"/>
</dbReference>
<evidence type="ECO:0000256" key="1">
    <source>
        <dbReference type="ARBA" id="ARBA00004196"/>
    </source>
</evidence>
<evidence type="ECO:0000256" key="4">
    <source>
        <dbReference type="SAM" id="SignalP"/>
    </source>
</evidence>
<proteinExistence type="predicted"/>
<keyword evidence="7" id="KW-1185">Reference proteome</keyword>
<dbReference type="Gene3D" id="3.40.30.10">
    <property type="entry name" value="Glutaredoxin"/>
    <property type="match status" value="2"/>
</dbReference>
<dbReference type="SUPFAM" id="SSF52833">
    <property type="entry name" value="Thioredoxin-like"/>
    <property type="match status" value="2"/>
</dbReference>
<keyword evidence="4" id="KW-0732">Signal</keyword>
<dbReference type="InterPro" id="IPR036249">
    <property type="entry name" value="Thioredoxin-like_sf"/>
</dbReference>
<dbReference type="InterPro" id="IPR017937">
    <property type="entry name" value="Thioredoxin_CS"/>
</dbReference>
<feature type="domain" description="Thioredoxin" evidence="5">
    <location>
        <begin position="34"/>
        <end position="198"/>
    </location>
</feature>
<sequence>MKFPFFLACIFCFAVSCHSADHSVEQVAGDHPTLPIGASAPDFSLPGVDGKTYTLSSFKDARILVVVFTCNHCPTAQAYEDRVIRLTTDYKDKGVAVVAIMPNNPESIRLDELGFTDMGDSFEEMKRRAADKHFNFPYLYDGETEAVSLKYGPIATPHVFIFDKDRKLRYSGRVDDVEKPTRTPHTLDARNAIEALLNNKDVEVTTTKVFGCSIKWAEKSNWIGKARQEWAKEPVKLDTITADGIKDLIGNKTEKLRLINVWATWCGPCVAEFPDLVDINRMYRRRDFEFISISADEPAKRDKALHFLQQSQASATNYIFNIDDKYKLIDAIDPKWQGALPYTLVVEPGGKIVYAKEGPIDAVELKKVIVDDPAIGRYY</sequence>
<dbReference type="PROSITE" id="PS00194">
    <property type="entry name" value="THIOREDOXIN_1"/>
    <property type="match status" value="1"/>
</dbReference>
<keyword evidence="2" id="KW-0201">Cytochrome c-type biogenesis</keyword>
<feature type="chain" id="PRO_5035211529" description="Thioredoxin domain-containing protein" evidence="4">
    <location>
        <begin position="20"/>
        <end position="379"/>
    </location>
</feature>
<evidence type="ECO:0000256" key="2">
    <source>
        <dbReference type="ARBA" id="ARBA00022748"/>
    </source>
</evidence>
<reference evidence="6" key="1">
    <citation type="journal article" date="2014" name="Int. J. Syst. Evol. Microbiol.">
        <title>Complete genome sequence of Corynebacterium casei LMG S-19264T (=DSM 44701T), isolated from a smear-ripened cheese.</title>
        <authorList>
            <consortium name="US DOE Joint Genome Institute (JGI-PGF)"/>
            <person name="Walter F."/>
            <person name="Albersmeier A."/>
            <person name="Kalinowski J."/>
            <person name="Ruckert C."/>
        </authorList>
    </citation>
    <scope>NUCLEOTIDE SEQUENCE</scope>
    <source>
        <strain evidence="6">CGMCC 1.15448</strain>
    </source>
</reference>
<dbReference type="PANTHER" id="PTHR43640">
    <property type="entry name" value="OS07G0260300 PROTEIN"/>
    <property type="match status" value="1"/>
</dbReference>
<dbReference type="EMBL" id="BMJC01000004">
    <property type="protein sequence ID" value="GGB11328.1"/>
    <property type="molecule type" value="Genomic_DNA"/>
</dbReference>
<feature type="signal peptide" evidence="4">
    <location>
        <begin position="1"/>
        <end position="19"/>
    </location>
</feature>
<protein>
    <recommendedName>
        <fullName evidence="5">Thioredoxin domain-containing protein</fullName>
    </recommendedName>
</protein>
<dbReference type="InterPro" id="IPR047262">
    <property type="entry name" value="PRX-like1"/>
</dbReference>
<evidence type="ECO:0000256" key="3">
    <source>
        <dbReference type="ARBA" id="ARBA00023284"/>
    </source>
</evidence>